<dbReference type="Gene3D" id="3.20.20.150">
    <property type="entry name" value="Divalent-metal-dependent TIM barrel enzymes"/>
    <property type="match status" value="1"/>
</dbReference>
<organism evidence="9">
    <name type="scientific">Aceria tosichella</name>
    <name type="common">wheat curl mite</name>
    <dbReference type="NCBI Taxonomy" id="561515"/>
    <lineage>
        <taxon>Eukaryota</taxon>
        <taxon>Metazoa</taxon>
        <taxon>Ecdysozoa</taxon>
        <taxon>Arthropoda</taxon>
        <taxon>Chelicerata</taxon>
        <taxon>Arachnida</taxon>
        <taxon>Acari</taxon>
        <taxon>Acariformes</taxon>
        <taxon>Trombidiformes</taxon>
        <taxon>Prostigmata</taxon>
        <taxon>Eupodina</taxon>
        <taxon>Eriophyoidea</taxon>
        <taxon>Eriophyidae</taxon>
        <taxon>Eriophyinae</taxon>
        <taxon>Aceriini</taxon>
        <taxon>Aceria</taxon>
    </lineage>
</organism>
<dbReference type="InterPro" id="IPR029063">
    <property type="entry name" value="SAM-dependent_MTases_sf"/>
</dbReference>
<dbReference type="PANTHER" id="PTHR10738:SF0">
    <property type="entry name" value="PROTEIN ARGININE N-METHYLTRANSFERASE 5"/>
    <property type="match status" value="1"/>
</dbReference>
<gene>
    <name evidence="9" type="primary">Prmt5</name>
    <name evidence="9" type="ORF">g.19066</name>
</gene>
<evidence type="ECO:0000256" key="3">
    <source>
        <dbReference type="ARBA" id="ARBA00022691"/>
    </source>
</evidence>
<dbReference type="PROSITE" id="PS51678">
    <property type="entry name" value="SAM_MT_PRMT"/>
    <property type="match status" value="1"/>
</dbReference>
<dbReference type="InterPro" id="IPR025799">
    <property type="entry name" value="Arg_MeTrfase"/>
</dbReference>
<dbReference type="Pfam" id="PF17286">
    <property type="entry name" value="PRMT5_C"/>
    <property type="match status" value="1"/>
</dbReference>
<dbReference type="Gene3D" id="3.40.50.150">
    <property type="entry name" value="Vaccinia Virus protein VP39"/>
    <property type="match status" value="1"/>
</dbReference>
<proteinExistence type="predicted"/>
<evidence type="ECO:0000256" key="4">
    <source>
        <dbReference type="PROSITE-ProRule" id="PRU01015"/>
    </source>
</evidence>
<evidence type="ECO:0000256" key="2">
    <source>
        <dbReference type="ARBA" id="ARBA00022679"/>
    </source>
</evidence>
<dbReference type="Pfam" id="PF05185">
    <property type="entry name" value="PRMT5"/>
    <property type="match status" value="1"/>
</dbReference>
<evidence type="ECO:0000259" key="6">
    <source>
        <dbReference type="Pfam" id="PF05185"/>
    </source>
</evidence>
<feature type="compositionally biased region" description="Low complexity" evidence="5">
    <location>
        <begin position="225"/>
        <end position="236"/>
    </location>
</feature>
<dbReference type="InterPro" id="IPR035075">
    <property type="entry name" value="PRMT5"/>
</dbReference>
<keyword evidence="1 4" id="KW-0489">Methyltransferase</keyword>
<dbReference type="InterPro" id="IPR035247">
    <property type="entry name" value="PRMT5_TIM"/>
</dbReference>
<evidence type="ECO:0000259" key="8">
    <source>
        <dbReference type="Pfam" id="PF17286"/>
    </source>
</evidence>
<keyword evidence="2 4" id="KW-0808">Transferase</keyword>
<reference evidence="9" key="1">
    <citation type="submission" date="2018-10" db="EMBL/GenBank/DDBJ databases">
        <title>Transcriptome assembly of Aceria tosichella (Wheat curl mite) Type 2.</title>
        <authorList>
            <person name="Scully E.D."/>
            <person name="Geib S.M."/>
            <person name="Palmer N.A."/>
            <person name="Gupta A.K."/>
            <person name="Sarath G."/>
            <person name="Tatineni S."/>
        </authorList>
    </citation>
    <scope>NUCLEOTIDE SEQUENCE</scope>
    <source>
        <strain evidence="9">LincolnNE</strain>
    </source>
</reference>
<name>A0A6G1SFJ5_9ACAR</name>
<dbReference type="GO" id="GO:0006355">
    <property type="term" value="P:regulation of DNA-templated transcription"/>
    <property type="evidence" value="ECO:0007669"/>
    <property type="project" value="TreeGrafter"/>
</dbReference>
<feature type="region of interest" description="Disordered" evidence="5">
    <location>
        <begin position="220"/>
        <end position="239"/>
    </location>
</feature>
<protein>
    <submittedName>
        <fullName evidence="9">Protein arginine N-methyltransferase 5</fullName>
    </submittedName>
</protein>
<dbReference type="GO" id="GO:0016274">
    <property type="term" value="F:protein-arginine N-methyltransferase activity"/>
    <property type="evidence" value="ECO:0007669"/>
    <property type="project" value="InterPro"/>
</dbReference>
<evidence type="ECO:0000256" key="5">
    <source>
        <dbReference type="SAM" id="MobiDB-lite"/>
    </source>
</evidence>
<dbReference type="InterPro" id="IPR035248">
    <property type="entry name" value="PRMT5_C"/>
</dbReference>
<dbReference type="GO" id="GO:0032259">
    <property type="term" value="P:methylation"/>
    <property type="evidence" value="ECO:0007669"/>
    <property type="project" value="UniProtKB-KW"/>
</dbReference>
<dbReference type="GO" id="GO:0005634">
    <property type="term" value="C:nucleus"/>
    <property type="evidence" value="ECO:0007669"/>
    <property type="project" value="TreeGrafter"/>
</dbReference>
<dbReference type="SUPFAM" id="SSF53335">
    <property type="entry name" value="S-adenosyl-L-methionine-dependent methyltransferases"/>
    <property type="match status" value="1"/>
</dbReference>
<evidence type="ECO:0000313" key="9">
    <source>
        <dbReference type="EMBL" id="MDE49306.1"/>
    </source>
</evidence>
<accession>A0A6G1SFJ5</accession>
<evidence type="ECO:0000259" key="7">
    <source>
        <dbReference type="Pfam" id="PF17285"/>
    </source>
</evidence>
<sequence length="712" mass="81231">MKFTTISNSDPEKFVSCRVGLEFANYFEDLGEVLNENGIYGLSKRGIDYQDPNFENYSKGNFIVVPITPPRSNYYDSNNDDESSYHLLPDLVLAKHRWENEIVISISQAFVCSGDNQKAIERFDRLFSHSLYLPAQVIVIDMPATKETQKVLANIINERLKTNHSQRLFLFRVGLTPFTNRLLNQSSSRQQSKHVTGGGGASSRHNDKSDSDTIMITNEESSTESGYGQCSSQSSSTDQDPLLGGWEGWNHFRSHLVPDHRIGICLLIDNDMENEDIEDTNRWKGEPIRMVVMSADRFTFTKGFKNTMRPAGGIKEFIKMIAVSNSMMTSFVVQSRNDCDAREQLDCLSGFCDYLQFEFPDFMRAWDDALLDPLQPLSNNLDSNTYNIFEQDKAKYSKYHEAMLEALGCLLARPESRYRTRFTLMILGAGRGPLVDAMISAIHKLKVRGKIFKIYALDKNHSSIVSLKYKKLMDWDIFAPTIETEIIASDMREWMPVDKADIIATELLGSFSDNELSPECIDGTWRFSTSQTISIPQSYSSYLAPICSFRMRQELQRASLIACNQNSFDKIQVVRLRNYYLISDPKRLFTFEHKRLDMVPLEGGNRREAILTFSTHVDSTCHGFAGFFSAQLFGKVHISTNPSTKTPTMESWFPVYVPIEEPFFMPAGSSIDVKFSRKETDDRVWYEWQILKPKPSRIHCKDGVAASMSKII</sequence>
<dbReference type="GO" id="GO:0005829">
    <property type="term" value="C:cytosol"/>
    <property type="evidence" value="ECO:0007669"/>
    <property type="project" value="TreeGrafter"/>
</dbReference>
<evidence type="ECO:0000256" key="1">
    <source>
        <dbReference type="ARBA" id="ARBA00022603"/>
    </source>
</evidence>
<dbReference type="AlphaFoldDB" id="A0A6G1SFJ5"/>
<dbReference type="Gene3D" id="2.70.160.11">
    <property type="entry name" value="Hnrnp arginine n-methyltransferase1"/>
    <property type="match status" value="1"/>
</dbReference>
<dbReference type="EMBL" id="GGYP01004535">
    <property type="protein sequence ID" value="MDE49306.1"/>
    <property type="molecule type" value="Transcribed_RNA"/>
</dbReference>
<feature type="region of interest" description="Disordered" evidence="5">
    <location>
        <begin position="184"/>
        <end position="212"/>
    </location>
</feature>
<feature type="domain" description="PRMT5 arginine-N-methyltransferase" evidence="6">
    <location>
        <begin position="362"/>
        <end position="535"/>
    </location>
</feature>
<feature type="domain" description="PRMT5 oligomerisation" evidence="8">
    <location>
        <begin position="538"/>
        <end position="706"/>
    </location>
</feature>
<dbReference type="Pfam" id="PF17285">
    <property type="entry name" value="PRMT5_TIM"/>
    <property type="match status" value="1"/>
</dbReference>
<keyword evidence="3 4" id="KW-0949">S-adenosyl-L-methionine</keyword>
<feature type="domain" description="PRMT5 TIM barrel" evidence="7">
    <location>
        <begin position="61"/>
        <end position="299"/>
    </location>
</feature>
<dbReference type="PANTHER" id="PTHR10738">
    <property type="entry name" value="PROTEIN ARGININE N-METHYLTRANSFERASE 5"/>
    <property type="match status" value="1"/>
</dbReference>